<dbReference type="InterPro" id="IPR037518">
    <property type="entry name" value="MPN"/>
</dbReference>
<keyword evidence="4" id="KW-0862">Zinc</keyword>
<dbReference type="SUPFAM" id="SSF102712">
    <property type="entry name" value="JAB1/MPN domain"/>
    <property type="match status" value="1"/>
</dbReference>
<evidence type="ECO:0000256" key="2">
    <source>
        <dbReference type="ARBA" id="ARBA00022723"/>
    </source>
</evidence>
<evidence type="ECO:0000313" key="9">
    <source>
        <dbReference type="Proteomes" id="UP000681075"/>
    </source>
</evidence>
<keyword evidence="3" id="KW-0378">Hydrolase</keyword>
<comment type="similarity">
    <text evidence="6">Belongs to the UPF0758 family.</text>
</comment>
<dbReference type="AlphaFoldDB" id="A0A8S8XD55"/>
<dbReference type="InterPro" id="IPR020891">
    <property type="entry name" value="UPF0758_CS"/>
</dbReference>
<keyword evidence="2" id="KW-0479">Metal-binding</keyword>
<evidence type="ECO:0000313" key="8">
    <source>
        <dbReference type="EMBL" id="GIL41373.1"/>
    </source>
</evidence>
<evidence type="ECO:0000256" key="5">
    <source>
        <dbReference type="ARBA" id="ARBA00023049"/>
    </source>
</evidence>
<dbReference type="PROSITE" id="PS01302">
    <property type="entry name" value="UPF0758"/>
    <property type="match status" value="1"/>
</dbReference>
<dbReference type="RefSeq" id="WP_420244829.1">
    <property type="nucleotide sequence ID" value="NZ_BOPV01000001.1"/>
</dbReference>
<dbReference type="Proteomes" id="UP000681075">
    <property type="component" value="Unassembled WGS sequence"/>
</dbReference>
<dbReference type="PANTHER" id="PTHR30471">
    <property type="entry name" value="DNA REPAIR PROTEIN RADC"/>
    <property type="match status" value="1"/>
</dbReference>
<name>A0A8S8XD55_9PROT</name>
<sequence>MQRRAPAPVPLYEDPLAGTHDAVLRPHWEGHRDRLRARLLAGGDALPDYEILEALLFAAIPRIDVKPLAKALLAEFGGLGPLLAATPKALEKSALETRPAARALLKAVHAASLHVGTRELSDDVLASWGAVERYLQRRLGAERSEQVRVLYLDHRNRLLADEAQGNGTAVAAPLYPVAVARRAVQLDAKAVILAHNHPSGDPNPSRADVETTRAVQRALTALEIQLHDHVIVGAGKPVSMRSLGLLD</sequence>
<evidence type="ECO:0000259" key="7">
    <source>
        <dbReference type="PROSITE" id="PS50249"/>
    </source>
</evidence>
<protein>
    <submittedName>
        <fullName evidence="8">DNA repair protein RadC</fullName>
    </submittedName>
</protein>
<evidence type="ECO:0000256" key="4">
    <source>
        <dbReference type="ARBA" id="ARBA00022833"/>
    </source>
</evidence>
<proteinExistence type="inferred from homology"/>
<feature type="domain" description="MPN" evidence="7">
    <location>
        <begin position="124"/>
        <end position="246"/>
    </location>
</feature>
<dbReference type="Gene3D" id="3.40.140.10">
    <property type="entry name" value="Cytidine Deaminase, domain 2"/>
    <property type="match status" value="1"/>
</dbReference>
<dbReference type="InterPro" id="IPR025657">
    <property type="entry name" value="RadC_JAB"/>
</dbReference>
<keyword evidence="1" id="KW-0645">Protease</keyword>
<keyword evidence="9" id="KW-1185">Reference proteome</keyword>
<dbReference type="PANTHER" id="PTHR30471:SF3">
    <property type="entry name" value="UPF0758 PROTEIN YEES-RELATED"/>
    <property type="match status" value="1"/>
</dbReference>
<dbReference type="EMBL" id="BOPV01000001">
    <property type="protein sequence ID" value="GIL41373.1"/>
    <property type="molecule type" value="Genomic_DNA"/>
</dbReference>
<gene>
    <name evidence="8" type="ORF">TMPK1_36100</name>
</gene>
<organism evidence="8 9">
    <name type="scientific">Roseiterribacter gracilis</name>
    <dbReference type="NCBI Taxonomy" id="2812848"/>
    <lineage>
        <taxon>Bacteria</taxon>
        <taxon>Pseudomonadati</taxon>
        <taxon>Pseudomonadota</taxon>
        <taxon>Alphaproteobacteria</taxon>
        <taxon>Rhodospirillales</taxon>
        <taxon>Roseiterribacteraceae</taxon>
        <taxon>Roseiterribacter</taxon>
    </lineage>
</organism>
<accession>A0A8S8XD55</accession>
<dbReference type="CDD" id="cd08071">
    <property type="entry name" value="MPN_DUF2466"/>
    <property type="match status" value="1"/>
</dbReference>
<reference evidence="8" key="1">
    <citation type="submission" date="2021-02" db="EMBL/GenBank/DDBJ databases">
        <title>Genome sequence of Rhodospirillales sp. strain TMPK1 isolated from soil.</title>
        <authorList>
            <person name="Nakai R."/>
            <person name="Kusada H."/>
            <person name="Tamaki H."/>
        </authorList>
    </citation>
    <scope>NUCLEOTIDE SEQUENCE</scope>
    <source>
        <strain evidence="8">TMPK1</strain>
    </source>
</reference>
<dbReference type="PROSITE" id="PS50249">
    <property type="entry name" value="MPN"/>
    <property type="match status" value="1"/>
</dbReference>
<evidence type="ECO:0000256" key="6">
    <source>
        <dbReference type="RuleBase" id="RU003797"/>
    </source>
</evidence>
<dbReference type="InterPro" id="IPR001405">
    <property type="entry name" value="UPF0758"/>
</dbReference>
<evidence type="ECO:0000256" key="1">
    <source>
        <dbReference type="ARBA" id="ARBA00022670"/>
    </source>
</evidence>
<keyword evidence="5" id="KW-0482">Metalloprotease</keyword>
<dbReference type="Pfam" id="PF04002">
    <property type="entry name" value="RadC"/>
    <property type="match status" value="1"/>
</dbReference>
<dbReference type="GO" id="GO:0006508">
    <property type="term" value="P:proteolysis"/>
    <property type="evidence" value="ECO:0007669"/>
    <property type="project" value="UniProtKB-KW"/>
</dbReference>
<dbReference type="GO" id="GO:0008237">
    <property type="term" value="F:metallopeptidase activity"/>
    <property type="evidence" value="ECO:0007669"/>
    <property type="project" value="UniProtKB-KW"/>
</dbReference>
<dbReference type="NCBIfam" id="TIGR00608">
    <property type="entry name" value="radc"/>
    <property type="match status" value="1"/>
</dbReference>
<comment type="caution">
    <text evidence="8">The sequence shown here is derived from an EMBL/GenBank/DDBJ whole genome shotgun (WGS) entry which is preliminary data.</text>
</comment>
<evidence type="ECO:0000256" key="3">
    <source>
        <dbReference type="ARBA" id="ARBA00022801"/>
    </source>
</evidence>
<dbReference type="GO" id="GO:0046872">
    <property type="term" value="F:metal ion binding"/>
    <property type="evidence" value="ECO:0007669"/>
    <property type="project" value="UniProtKB-KW"/>
</dbReference>